<keyword evidence="7 8" id="KW-0804">Transcription</keyword>
<protein>
    <recommendedName>
        <fullName evidence="8">Putative nickel-responsive regulator</fullName>
    </recommendedName>
</protein>
<dbReference type="NCBIfam" id="NF003381">
    <property type="entry name" value="PRK04460.1"/>
    <property type="match status" value="1"/>
</dbReference>
<feature type="binding site" evidence="8">
    <location>
        <position position="101"/>
    </location>
    <ligand>
        <name>Ni(2+)</name>
        <dbReference type="ChEBI" id="CHEBI:49786"/>
    </ligand>
</feature>
<keyword evidence="5 8" id="KW-0805">Transcription regulation</keyword>
<dbReference type="GO" id="GO:0010045">
    <property type="term" value="P:response to nickel cation"/>
    <property type="evidence" value="ECO:0007669"/>
    <property type="project" value="InterPro"/>
</dbReference>
<dbReference type="InterPro" id="IPR022988">
    <property type="entry name" value="Ni_resp_reg_NikR"/>
</dbReference>
<dbReference type="Pfam" id="PF01402">
    <property type="entry name" value="RHH_1"/>
    <property type="match status" value="1"/>
</dbReference>
<sequence>MVTVMAENDRSMERISISIPAKLLKEFDEVISEKGYASRSEAIRDAIRDYITKYKWLQSMEGERAGSVSVIYDHNSPDVMGKVIDIQHEFSDIIVATLHIHLDKDHCLETILVKGDAKKIREMANKLSATKGVKLVRVSVMSPGGNVPE</sequence>
<dbReference type="Pfam" id="PF08753">
    <property type="entry name" value="NikR_C"/>
    <property type="match status" value="1"/>
</dbReference>
<name>D5VSA3_METIM</name>
<evidence type="ECO:0000313" key="11">
    <source>
        <dbReference type="EMBL" id="ADG13456.1"/>
    </source>
</evidence>
<dbReference type="SUPFAM" id="SSF55021">
    <property type="entry name" value="ACT-like"/>
    <property type="match status" value="1"/>
</dbReference>
<dbReference type="InterPro" id="IPR045865">
    <property type="entry name" value="ACT-like_dom_sf"/>
</dbReference>
<evidence type="ECO:0000256" key="7">
    <source>
        <dbReference type="ARBA" id="ARBA00023163"/>
    </source>
</evidence>
<dbReference type="InterPro" id="IPR027271">
    <property type="entry name" value="Acetolactate_synth/TF_NikR_C"/>
</dbReference>
<evidence type="ECO:0000259" key="9">
    <source>
        <dbReference type="Pfam" id="PF01402"/>
    </source>
</evidence>
<keyword evidence="12" id="KW-1185">Reference proteome</keyword>
<dbReference type="KEGG" id="mif:Metin_0791"/>
<dbReference type="InterPro" id="IPR013321">
    <property type="entry name" value="Arc_rbn_hlx_hlx"/>
</dbReference>
<evidence type="ECO:0000256" key="6">
    <source>
        <dbReference type="ARBA" id="ARBA00023125"/>
    </source>
</evidence>
<dbReference type="NCBIfam" id="NF001884">
    <property type="entry name" value="PRK00630.1"/>
    <property type="match status" value="1"/>
</dbReference>
<feature type="binding site" evidence="8">
    <location>
        <position position="99"/>
    </location>
    <ligand>
        <name>Ni(2+)</name>
        <dbReference type="ChEBI" id="CHEBI:49786"/>
    </ligand>
</feature>
<dbReference type="GO" id="GO:0003700">
    <property type="term" value="F:DNA-binding transcription factor activity"/>
    <property type="evidence" value="ECO:0007669"/>
    <property type="project" value="UniProtKB-UniRule"/>
</dbReference>
<feature type="domain" description="Ribbon-helix-helix protein CopG" evidence="9">
    <location>
        <begin position="13"/>
        <end position="54"/>
    </location>
</feature>
<evidence type="ECO:0000256" key="5">
    <source>
        <dbReference type="ARBA" id="ARBA00023015"/>
    </source>
</evidence>
<dbReference type="NCBIfam" id="NF002169">
    <property type="entry name" value="PRK01002.1"/>
    <property type="match status" value="1"/>
</dbReference>
<dbReference type="Gene3D" id="1.10.1220.10">
    <property type="entry name" value="Met repressor-like"/>
    <property type="match status" value="1"/>
</dbReference>
<evidence type="ECO:0000313" key="12">
    <source>
        <dbReference type="Proteomes" id="UP000002061"/>
    </source>
</evidence>
<dbReference type="CDD" id="cd22231">
    <property type="entry name" value="RHH_NikR_HicB-like"/>
    <property type="match status" value="1"/>
</dbReference>
<keyword evidence="6 8" id="KW-0238">DNA-binding</keyword>
<dbReference type="HAMAP" id="MF_00476">
    <property type="entry name" value="NikR"/>
    <property type="match status" value="1"/>
</dbReference>
<feature type="binding site" evidence="8">
    <location>
        <position position="107"/>
    </location>
    <ligand>
        <name>Ni(2+)</name>
        <dbReference type="ChEBI" id="CHEBI:49786"/>
    </ligand>
</feature>
<evidence type="ECO:0000256" key="1">
    <source>
        <dbReference type="ARBA" id="ARBA00002339"/>
    </source>
</evidence>
<dbReference type="SUPFAM" id="SSF47598">
    <property type="entry name" value="Ribbon-helix-helix"/>
    <property type="match status" value="1"/>
</dbReference>
<dbReference type="AlphaFoldDB" id="D5VSA3"/>
<keyword evidence="3 8" id="KW-0533">Nickel</keyword>
<evidence type="ECO:0000256" key="4">
    <source>
        <dbReference type="ARBA" id="ARBA00022723"/>
    </source>
</evidence>
<comment type="cofactor">
    <cofactor evidence="8">
        <name>Ni(2+)</name>
        <dbReference type="ChEBI" id="CHEBI:49786"/>
    </cofactor>
    <text evidence="8">Binds 1 nickel ion per subunit.</text>
</comment>
<feature type="domain" description="Transcription factor NikR nickel binding C-terminal" evidence="10">
    <location>
        <begin position="65"/>
        <end position="140"/>
    </location>
</feature>
<dbReference type="HOGENOM" id="CLU_113319_1_2_2"/>
<dbReference type="NCBIfam" id="NF002815">
    <property type="entry name" value="PRK02967.1"/>
    <property type="match status" value="1"/>
</dbReference>
<dbReference type="eggNOG" id="arCOG01008">
    <property type="taxonomic scope" value="Archaea"/>
</dbReference>
<dbReference type="Gene3D" id="3.30.70.1150">
    <property type="entry name" value="ACT-like. Chain A, domain 2"/>
    <property type="match status" value="1"/>
</dbReference>
<dbReference type="InterPro" id="IPR010985">
    <property type="entry name" value="Ribbon_hlx_hlx"/>
</dbReference>
<dbReference type="InterPro" id="IPR014864">
    <property type="entry name" value="TF_NikR_Ni-bd_C"/>
</dbReference>
<proteinExistence type="inferred from homology"/>
<dbReference type="InterPro" id="IPR050192">
    <property type="entry name" value="CopG/NikR_regulator"/>
</dbReference>
<dbReference type="GO" id="GO:0003677">
    <property type="term" value="F:DNA binding"/>
    <property type="evidence" value="ECO:0007669"/>
    <property type="project" value="UniProtKB-KW"/>
</dbReference>
<dbReference type="PANTHER" id="PTHR34719">
    <property type="entry name" value="NICKEL-RESPONSIVE REGULATOR"/>
    <property type="match status" value="1"/>
</dbReference>
<feature type="binding site" evidence="8">
    <location>
        <position position="88"/>
    </location>
    <ligand>
        <name>Ni(2+)</name>
        <dbReference type="ChEBI" id="CHEBI:49786"/>
    </ligand>
</feature>
<gene>
    <name evidence="11" type="ordered locus">Metin_0791</name>
</gene>
<comment type="similarity">
    <text evidence="2 8">Belongs to the transcriptional regulatory CopG/NikR family.</text>
</comment>
<dbReference type="Proteomes" id="UP000002061">
    <property type="component" value="Chromosome"/>
</dbReference>
<dbReference type="PANTHER" id="PTHR34719:SF2">
    <property type="entry name" value="NICKEL-RESPONSIVE REGULATOR"/>
    <property type="match status" value="1"/>
</dbReference>
<dbReference type="EMBL" id="CP002009">
    <property type="protein sequence ID" value="ADG13456.1"/>
    <property type="molecule type" value="Genomic_DNA"/>
</dbReference>
<dbReference type="InterPro" id="IPR002145">
    <property type="entry name" value="CopG"/>
</dbReference>
<evidence type="ECO:0000259" key="10">
    <source>
        <dbReference type="Pfam" id="PF08753"/>
    </source>
</evidence>
<evidence type="ECO:0000256" key="8">
    <source>
        <dbReference type="HAMAP-Rule" id="MF_00476"/>
    </source>
</evidence>
<keyword evidence="4 8" id="KW-0479">Metal-binding</keyword>
<evidence type="ECO:0000256" key="3">
    <source>
        <dbReference type="ARBA" id="ARBA00022596"/>
    </source>
</evidence>
<evidence type="ECO:0000256" key="2">
    <source>
        <dbReference type="ARBA" id="ARBA00008478"/>
    </source>
</evidence>
<accession>D5VSA3</accession>
<organism evidence="11 12">
    <name type="scientific">Methanocaldococcus infernus (strain DSM 11812 / JCM 15783 / ME)</name>
    <dbReference type="NCBI Taxonomy" id="573063"/>
    <lineage>
        <taxon>Archaea</taxon>
        <taxon>Methanobacteriati</taxon>
        <taxon>Methanobacteriota</taxon>
        <taxon>Methanomada group</taxon>
        <taxon>Methanococci</taxon>
        <taxon>Methanococcales</taxon>
        <taxon>Methanocaldococcaceae</taxon>
        <taxon>Methanocaldococcus</taxon>
    </lineage>
</organism>
<dbReference type="GO" id="GO:0016151">
    <property type="term" value="F:nickel cation binding"/>
    <property type="evidence" value="ECO:0007669"/>
    <property type="project" value="UniProtKB-UniRule"/>
</dbReference>
<reference evidence="11" key="1">
    <citation type="submission" date="2010-04" db="EMBL/GenBank/DDBJ databases">
        <title>Complete sequence of Methanocaldococcus infernus ME.</title>
        <authorList>
            <consortium name="US DOE Joint Genome Institute"/>
            <person name="Lucas S."/>
            <person name="Copeland A."/>
            <person name="Lapidus A."/>
            <person name="Cheng J.-F."/>
            <person name="Bruce D."/>
            <person name="Goodwin L."/>
            <person name="Pitluck S."/>
            <person name="Munk A.C."/>
            <person name="Detter J.C."/>
            <person name="Han C."/>
            <person name="Tapia R."/>
            <person name="Land M."/>
            <person name="Hauser L."/>
            <person name="Kyrpides N."/>
            <person name="Mikhailova N."/>
            <person name="Sieprawska-Lupa M."/>
            <person name="Whitman W.B."/>
            <person name="Woyke T."/>
        </authorList>
    </citation>
    <scope>NUCLEOTIDE SEQUENCE [LARGE SCALE GENOMIC DNA]</scope>
    <source>
        <strain evidence="11">ME</strain>
    </source>
</reference>
<comment type="function">
    <text evidence="1 8">Transcriptional regulator.</text>
</comment>